<proteinExistence type="inferred from homology"/>
<dbReference type="Gene3D" id="1.10.510.10">
    <property type="entry name" value="Transferase(Phosphotransferase) domain 1"/>
    <property type="match status" value="1"/>
</dbReference>
<comment type="catalytic activity">
    <reaction evidence="9">
        <text>L-threonyl-[protein] + ATP = O-phospho-L-threonyl-[protein] + ADP + H(+)</text>
        <dbReference type="Rhea" id="RHEA:46608"/>
        <dbReference type="Rhea" id="RHEA-COMP:11060"/>
        <dbReference type="Rhea" id="RHEA-COMP:11605"/>
        <dbReference type="ChEBI" id="CHEBI:15378"/>
        <dbReference type="ChEBI" id="CHEBI:30013"/>
        <dbReference type="ChEBI" id="CHEBI:30616"/>
        <dbReference type="ChEBI" id="CHEBI:61977"/>
        <dbReference type="ChEBI" id="CHEBI:456216"/>
        <dbReference type="EC" id="2.7.11.1"/>
    </reaction>
</comment>
<dbReference type="InterPro" id="IPR000719">
    <property type="entry name" value="Prot_kinase_dom"/>
</dbReference>
<gene>
    <name evidence="14" type="ORF">MONAX_5E041026</name>
</gene>
<dbReference type="PROSITE" id="PS00108">
    <property type="entry name" value="PROTEIN_KINASE_ST"/>
    <property type="match status" value="1"/>
</dbReference>
<evidence type="ECO:0000256" key="9">
    <source>
        <dbReference type="ARBA" id="ARBA00047899"/>
    </source>
</evidence>
<feature type="domain" description="Protein kinase" evidence="13">
    <location>
        <begin position="14"/>
        <end position="168"/>
    </location>
</feature>
<keyword evidence="6 11" id="KW-0067">ATP-binding</keyword>
<dbReference type="AlphaFoldDB" id="A0A5E4D931"/>
<dbReference type="Pfam" id="PF00069">
    <property type="entry name" value="Pkinase"/>
    <property type="match status" value="1"/>
</dbReference>
<evidence type="ECO:0000256" key="7">
    <source>
        <dbReference type="ARBA" id="ARBA00037391"/>
    </source>
</evidence>
<keyword evidence="4 11" id="KW-0547">Nucleotide-binding</keyword>
<feature type="binding site" evidence="11">
    <location>
        <position position="43"/>
    </location>
    <ligand>
        <name>ATP</name>
        <dbReference type="ChEBI" id="CHEBI:30616"/>
    </ligand>
</feature>
<dbReference type="PROSITE" id="PS50011">
    <property type="entry name" value="PROTEIN_KINASE_DOM"/>
    <property type="match status" value="1"/>
</dbReference>
<evidence type="ECO:0000256" key="6">
    <source>
        <dbReference type="ARBA" id="ARBA00022840"/>
    </source>
</evidence>
<reference evidence="14" key="1">
    <citation type="submission" date="2019-04" db="EMBL/GenBank/DDBJ databases">
        <authorList>
            <person name="Alioto T."/>
            <person name="Alioto T."/>
        </authorList>
    </citation>
    <scope>NUCLEOTIDE SEQUENCE [LARGE SCALE GENOMIC DNA]</scope>
</reference>
<keyword evidence="15" id="KW-1185">Reference proteome</keyword>
<feature type="non-terminal residue" evidence="14">
    <location>
        <position position="1"/>
    </location>
</feature>
<keyword evidence="5" id="KW-0418">Kinase</keyword>
<evidence type="ECO:0000256" key="4">
    <source>
        <dbReference type="ARBA" id="ARBA00022741"/>
    </source>
</evidence>
<dbReference type="EMBL" id="CABDUW010003496">
    <property type="protein sequence ID" value="VTJ89319.1"/>
    <property type="molecule type" value="Genomic_DNA"/>
</dbReference>
<keyword evidence="3" id="KW-0808">Transferase</keyword>
<evidence type="ECO:0000259" key="13">
    <source>
        <dbReference type="PROSITE" id="PS50011"/>
    </source>
</evidence>
<organism evidence="14 15">
    <name type="scientific">Marmota monax</name>
    <name type="common">Woodchuck</name>
    <dbReference type="NCBI Taxonomy" id="9995"/>
    <lineage>
        <taxon>Eukaryota</taxon>
        <taxon>Metazoa</taxon>
        <taxon>Chordata</taxon>
        <taxon>Craniata</taxon>
        <taxon>Vertebrata</taxon>
        <taxon>Euteleostomi</taxon>
        <taxon>Mammalia</taxon>
        <taxon>Eutheria</taxon>
        <taxon>Euarchontoglires</taxon>
        <taxon>Glires</taxon>
        <taxon>Rodentia</taxon>
        <taxon>Sciuromorpha</taxon>
        <taxon>Sciuridae</taxon>
        <taxon>Xerinae</taxon>
        <taxon>Marmotini</taxon>
        <taxon>Marmota</taxon>
    </lineage>
</organism>
<evidence type="ECO:0000256" key="5">
    <source>
        <dbReference type="ARBA" id="ARBA00022777"/>
    </source>
</evidence>
<dbReference type="InterPro" id="IPR011009">
    <property type="entry name" value="Kinase-like_dom_sf"/>
</dbReference>
<evidence type="ECO:0000256" key="12">
    <source>
        <dbReference type="RuleBase" id="RU000304"/>
    </source>
</evidence>
<evidence type="ECO:0000256" key="3">
    <source>
        <dbReference type="ARBA" id="ARBA00022679"/>
    </source>
</evidence>
<evidence type="ECO:0000256" key="10">
    <source>
        <dbReference type="ARBA" id="ARBA00048679"/>
    </source>
</evidence>
<dbReference type="GO" id="GO:0035556">
    <property type="term" value="P:intracellular signal transduction"/>
    <property type="evidence" value="ECO:0007669"/>
    <property type="project" value="TreeGrafter"/>
</dbReference>
<dbReference type="EC" id="2.7.11.1" evidence="1"/>
<dbReference type="Proteomes" id="UP000335636">
    <property type="component" value="Unassembled WGS sequence"/>
</dbReference>
<evidence type="ECO:0000256" key="2">
    <source>
        <dbReference type="ARBA" id="ARBA00022527"/>
    </source>
</evidence>
<sequence length="168" mass="19142">GPRSCQKAVLRDQYEVLRDIGFGGFGKIKLARHRLTGVEVAIKVLRKKRQNFLVLSEPEMMRSLEHPNVTQLLQVAETHRNIYMVMEHAGGGLLLDHVPQGGMQEEEARRLFLQVVSAVSYCHHKDIMHRDLKPENIMVDARSHARLIDFGFSARFTPLSHTLPPKLS</sequence>
<dbReference type="GO" id="GO:0004674">
    <property type="term" value="F:protein serine/threonine kinase activity"/>
    <property type="evidence" value="ECO:0007669"/>
    <property type="project" value="UniProtKB-KW"/>
</dbReference>
<evidence type="ECO:0000256" key="1">
    <source>
        <dbReference type="ARBA" id="ARBA00012513"/>
    </source>
</evidence>
<evidence type="ECO:0000256" key="8">
    <source>
        <dbReference type="ARBA" id="ARBA00038181"/>
    </source>
</evidence>
<evidence type="ECO:0000256" key="11">
    <source>
        <dbReference type="PROSITE-ProRule" id="PRU10141"/>
    </source>
</evidence>
<accession>A0A5E4D931</accession>
<dbReference type="SMART" id="SM00220">
    <property type="entry name" value="S_TKc"/>
    <property type="match status" value="1"/>
</dbReference>
<comment type="caution">
    <text evidence="14">The sequence shown here is derived from an EMBL/GenBank/DDBJ whole genome shotgun (WGS) entry which is preliminary data.</text>
</comment>
<comment type="function">
    <text evidence="7">May play a role in sperm motility, especially in the regulation of flagellar function.</text>
</comment>
<dbReference type="InterPro" id="IPR017441">
    <property type="entry name" value="Protein_kinase_ATP_BS"/>
</dbReference>
<dbReference type="PROSITE" id="PS00107">
    <property type="entry name" value="PROTEIN_KINASE_ATP"/>
    <property type="match status" value="1"/>
</dbReference>
<protein>
    <recommendedName>
        <fullName evidence="1">non-specific serine/threonine protein kinase</fullName>
        <ecNumber evidence="1">2.7.11.1</ecNumber>
    </recommendedName>
</protein>
<dbReference type="PANTHER" id="PTHR24346:SF95">
    <property type="entry name" value="SPERM MOTILITY KINASE 3A"/>
    <property type="match status" value="1"/>
</dbReference>
<name>A0A5E4D931_MARMO</name>
<keyword evidence="2 12" id="KW-0723">Serine/threonine-protein kinase</keyword>
<evidence type="ECO:0000313" key="14">
    <source>
        <dbReference type="EMBL" id="VTJ89319.1"/>
    </source>
</evidence>
<dbReference type="GO" id="GO:0005737">
    <property type="term" value="C:cytoplasm"/>
    <property type="evidence" value="ECO:0007669"/>
    <property type="project" value="TreeGrafter"/>
</dbReference>
<dbReference type="PANTHER" id="PTHR24346">
    <property type="entry name" value="MAP/MICROTUBULE AFFINITY-REGULATING KINASE"/>
    <property type="match status" value="1"/>
</dbReference>
<evidence type="ECO:0000313" key="15">
    <source>
        <dbReference type="Proteomes" id="UP000335636"/>
    </source>
</evidence>
<dbReference type="GO" id="GO:0005524">
    <property type="term" value="F:ATP binding"/>
    <property type="evidence" value="ECO:0007669"/>
    <property type="project" value="UniProtKB-UniRule"/>
</dbReference>
<dbReference type="InterPro" id="IPR008271">
    <property type="entry name" value="Ser/Thr_kinase_AS"/>
</dbReference>
<dbReference type="SUPFAM" id="SSF56112">
    <property type="entry name" value="Protein kinase-like (PK-like)"/>
    <property type="match status" value="1"/>
</dbReference>
<comment type="similarity">
    <text evidence="8">Belongs to the protein kinase superfamily. CAMK Ser/Thr protein kinase family. Smok subfamily.</text>
</comment>
<dbReference type="FunFam" id="1.10.510.10:FF:000571">
    <property type="entry name" value="Maternal embryonic leucine zipper kinase"/>
    <property type="match status" value="1"/>
</dbReference>
<comment type="catalytic activity">
    <reaction evidence="10">
        <text>L-seryl-[protein] + ATP = O-phospho-L-seryl-[protein] + ADP + H(+)</text>
        <dbReference type="Rhea" id="RHEA:17989"/>
        <dbReference type="Rhea" id="RHEA-COMP:9863"/>
        <dbReference type="Rhea" id="RHEA-COMP:11604"/>
        <dbReference type="ChEBI" id="CHEBI:15378"/>
        <dbReference type="ChEBI" id="CHEBI:29999"/>
        <dbReference type="ChEBI" id="CHEBI:30616"/>
        <dbReference type="ChEBI" id="CHEBI:83421"/>
        <dbReference type="ChEBI" id="CHEBI:456216"/>
        <dbReference type="EC" id="2.7.11.1"/>
    </reaction>
</comment>
<dbReference type="FunFam" id="3.30.200.20:FF:000003">
    <property type="entry name" value="Non-specific serine/threonine protein kinase"/>
    <property type="match status" value="1"/>
</dbReference>